<dbReference type="EMBL" id="CM000842">
    <property type="protein sequence ID" value="KRH38443.1"/>
    <property type="molecule type" value="Genomic_DNA"/>
</dbReference>
<dbReference type="OMA" id="QWKKCNA"/>
<dbReference type="PANTHER" id="PTHR37610:SF81">
    <property type="entry name" value="RETROTRANSPOSON COPIA-LIKE N-TERMINAL DOMAIN-CONTAINING PROTEIN"/>
    <property type="match status" value="1"/>
</dbReference>
<proteinExistence type="predicted"/>
<name>A0A0R0IFB1_SOYBN</name>
<dbReference type="Gramene" id="KRH38443">
    <property type="protein sequence ID" value="KRH38443"/>
    <property type="gene ID" value="GLYMA_09G136500"/>
</dbReference>
<dbReference type="PaxDb" id="3847-GLYMA10G10095.1"/>
<reference evidence="2 3" key="1">
    <citation type="journal article" date="2010" name="Nature">
        <title>Genome sequence of the palaeopolyploid soybean.</title>
        <authorList>
            <person name="Schmutz J."/>
            <person name="Cannon S.B."/>
            <person name="Schlueter J."/>
            <person name="Ma J."/>
            <person name="Mitros T."/>
            <person name="Nelson W."/>
            <person name="Hyten D.L."/>
            <person name="Song Q."/>
            <person name="Thelen J.J."/>
            <person name="Cheng J."/>
            <person name="Xu D."/>
            <person name="Hellsten U."/>
            <person name="May G.D."/>
            <person name="Yu Y."/>
            <person name="Sakurai T."/>
            <person name="Umezawa T."/>
            <person name="Bhattacharyya M.K."/>
            <person name="Sandhu D."/>
            <person name="Valliyodan B."/>
            <person name="Lindquist E."/>
            <person name="Peto M."/>
            <person name="Grant D."/>
            <person name="Shu S."/>
            <person name="Goodstein D."/>
            <person name="Barry K."/>
            <person name="Futrell-Griggs M."/>
            <person name="Abernathy B."/>
            <person name="Du J."/>
            <person name="Tian Z."/>
            <person name="Zhu L."/>
            <person name="Gill N."/>
            <person name="Joshi T."/>
            <person name="Libault M."/>
            <person name="Sethuraman A."/>
            <person name="Zhang X.-C."/>
            <person name="Shinozaki K."/>
            <person name="Nguyen H.T."/>
            <person name="Wing R.A."/>
            <person name="Cregan P."/>
            <person name="Specht J."/>
            <person name="Grimwood J."/>
            <person name="Rokhsar D."/>
            <person name="Stacey G."/>
            <person name="Shoemaker R.C."/>
            <person name="Jackson S.A."/>
        </authorList>
    </citation>
    <scope>NUCLEOTIDE SEQUENCE</scope>
    <source>
        <strain evidence="3">cv. Williams 82</strain>
        <tissue evidence="2">Callus</tissue>
    </source>
</reference>
<evidence type="ECO:0000313" key="4">
    <source>
        <dbReference type="Proteomes" id="UP000008827"/>
    </source>
</evidence>
<keyword evidence="4" id="KW-1185">Reference proteome</keyword>
<dbReference type="InterPro" id="IPR029472">
    <property type="entry name" value="Copia-like_N"/>
</dbReference>
<reference evidence="3" key="2">
    <citation type="submission" date="2018-02" db="UniProtKB">
        <authorList>
            <consortium name="EnsemblPlants"/>
        </authorList>
    </citation>
    <scope>IDENTIFICATION</scope>
    <source>
        <strain evidence="3">Williams 82</strain>
    </source>
</reference>
<dbReference type="EnsemblPlants" id="KRH38443">
    <property type="protein sequence ID" value="KRH38443"/>
    <property type="gene ID" value="GLYMA_09G136500"/>
</dbReference>
<evidence type="ECO:0000259" key="1">
    <source>
        <dbReference type="Pfam" id="PF14244"/>
    </source>
</evidence>
<organism evidence="2">
    <name type="scientific">Glycine max</name>
    <name type="common">Soybean</name>
    <name type="synonym">Glycine hispida</name>
    <dbReference type="NCBI Taxonomy" id="3847"/>
    <lineage>
        <taxon>Eukaryota</taxon>
        <taxon>Viridiplantae</taxon>
        <taxon>Streptophyta</taxon>
        <taxon>Embryophyta</taxon>
        <taxon>Tracheophyta</taxon>
        <taxon>Spermatophyta</taxon>
        <taxon>Magnoliopsida</taxon>
        <taxon>eudicotyledons</taxon>
        <taxon>Gunneridae</taxon>
        <taxon>Pentapetalae</taxon>
        <taxon>rosids</taxon>
        <taxon>fabids</taxon>
        <taxon>Fabales</taxon>
        <taxon>Fabaceae</taxon>
        <taxon>Papilionoideae</taxon>
        <taxon>50 kb inversion clade</taxon>
        <taxon>NPAAA clade</taxon>
        <taxon>indigoferoid/millettioid clade</taxon>
        <taxon>Phaseoleae</taxon>
        <taxon>Glycine</taxon>
        <taxon>Glycine subgen. Soja</taxon>
    </lineage>
</organism>
<protein>
    <recommendedName>
        <fullName evidence="1">Retrotransposon Copia-like N-terminal domain-containing protein</fullName>
    </recommendedName>
</protein>
<dbReference type="AlphaFoldDB" id="A0A0R0IFB1"/>
<reference evidence="2" key="3">
    <citation type="submission" date="2018-07" db="EMBL/GenBank/DDBJ databases">
        <title>WGS assembly of Glycine max.</title>
        <authorList>
            <person name="Schmutz J."/>
            <person name="Cannon S."/>
            <person name="Schlueter J."/>
            <person name="Ma J."/>
            <person name="Mitros T."/>
            <person name="Nelson W."/>
            <person name="Hyten D."/>
            <person name="Song Q."/>
            <person name="Thelen J."/>
            <person name="Cheng J."/>
            <person name="Xu D."/>
            <person name="Hellsten U."/>
            <person name="May G."/>
            <person name="Yu Y."/>
            <person name="Sakurai T."/>
            <person name="Umezawa T."/>
            <person name="Bhattacharyya M."/>
            <person name="Sandhu D."/>
            <person name="Valliyodan B."/>
            <person name="Lindquist E."/>
            <person name="Peto M."/>
            <person name="Grant D."/>
            <person name="Shu S."/>
            <person name="Goodstein D."/>
            <person name="Barry K."/>
            <person name="Futrell-Griggs M."/>
            <person name="Abernathy B."/>
            <person name="Du J."/>
            <person name="Tian Z."/>
            <person name="Zhu L."/>
            <person name="Gill N."/>
            <person name="Joshi T."/>
            <person name="Libault M."/>
            <person name="Sethuraman A."/>
            <person name="Zhang X."/>
            <person name="Shinozaki K."/>
            <person name="Nguyen H."/>
            <person name="Wing R."/>
            <person name="Cregan P."/>
            <person name="Specht J."/>
            <person name="Grimwood J."/>
            <person name="Rokhsar D."/>
            <person name="Stacey G."/>
            <person name="Shoemaker R."/>
            <person name="Jackson S."/>
        </authorList>
    </citation>
    <scope>NUCLEOTIDE SEQUENCE</scope>
    <source>
        <tissue evidence="2">Callus</tissue>
    </source>
</reference>
<gene>
    <name evidence="2" type="ORF">GLYMA_09G136500</name>
</gene>
<dbReference type="Pfam" id="PF14244">
    <property type="entry name" value="Retrotran_gag_3"/>
    <property type="match status" value="1"/>
</dbReference>
<feature type="domain" description="Retrotransposon Copia-like N-terminal" evidence="1">
    <location>
        <begin position="19"/>
        <end position="65"/>
    </location>
</feature>
<dbReference type="InParanoid" id="A0A0R0IFB1"/>
<dbReference type="PANTHER" id="PTHR37610">
    <property type="entry name" value="CCHC-TYPE DOMAIN-CONTAINING PROTEIN"/>
    <property type="match status" value="1"/>
</dbReference>
<sequence>MAEQVKDSSQDPSHPLFLHHSDGLGLILTSQPLDHKNYTTWSRAMMVALSVKNKVAFIDGSLSMPTTTDPTYAAWTRGNNVVISWLYNSVYKDIITSILFAKTAKEIWDDLKTRFSRKNGPRIFQLRR</sequence>
<evidence type="ECO:0000313" key="2">
    <source>
        <dbReference type="EMBL" id="KRH38443.1"/>
    </source>
</evidence>
<evidence type="ECO:0000313" key="3">
    <source>
        <dbReference type="EnsemblPlants" id="KRH38443"/>
    </source>
</evidence>
<dbReference type="Proteomes" id="UP000008827">
    <property type="component" value="Chromosome 9"/>
</dbReference>
<accession>A0A0R0IFB1</accession>